<dbReference type="STRING" id="37546.A0A1B0FIG3"/>
<keyword evidence="7" id="KW-0325">Glycoprotein</keyword>
<evidence type="ECO:0000256" key="3">
    <source>
        <dbReference type="ARBA" id="ARBA00022692"/>
    </source>
</evidence>
<evidence type="ECO:0000313" key="11">
    <source>
        <dbReference type="EnsemblMetazoa" id="GMOY003588-PA"/>
    </source>
</evidence>
<comment type="subcellular location">
    <subcellularLocation>
        <location evidence="1">Membrane</location>
        <topology evidence="1">Lipid-anchor</topology>
        <topology evidence="1">GPI-anchor</topology>
    </subcellularLocation>
</comment>
<sequence>MCTQALYRIEILTMNIILQTVTTALMCYDCNSEYDRRCGDPFDPYSIGVVNCSKQEPLEHLKDKYKPILCRKTTQKVYGKVRIVRGCGYIPDERTDDGECLKRSGTHDVQAIYCACTNDLCNHAASTLLNNNENYSKLIFAYTLAALTVIFSCNTINMSFIQNS</sequence>
<evidence type="ECO:0000256" key="10">
    <source>
        <dbReference type="SAM" id="SignalP"/>
    </source>
</evidence>
<organism evidence="11 12">
    <name type="scientific">Glossina morsitans morsitans</name>
    <name type="common">Savannah tsetse fly</name>
    <dbReference type="NCBI Taxonomy" id="37546"/>
    <lineage>
        <taxon>Eukaryota</taxon>
        <taxon>Metazoa</taxon>
        <taxon>Ecdysozoa</taxon>
        <taxon>Arthropoda</taxon>
        <taxon>Hexapoda</taxon>
        <taxon>Insecta</taxon>
        <taxon>Pterygota</taxon>
        <taxon>Neoptera</taxon>
        <taxon>Endopterygota</taxon>
        <taxon>Diptera</taxon>
        <taxon>Brachycera</taxon>
        <taxon>Muscomorpha</taxon>
        <taxon>Hippoboscoidea</taxon>
        <taxon>Glossinidae</taxon>
        <taxon>Glossina</taxon>
    </lineage>
</organism>
<evidence type="ECO:0000256" key="8">
    <source>
        <dbReference type="ARBA" id="ARBA00023288"/>
    </source>
</evidence>
<dbReference type="EnsemblMetazoa" id="GMOY003588-RA">
    <property type="protein sequence ID" value="GMOY003588-PA"/>
    <property type="gene ID" value="GMOY003588"/>
</dbReference>
<dbReference type="EMBL" id="CCAG010011742">
    <property type="status" value="NOT_ANNOTATED_CDS"/>
    <property type="molecule type" value="Genomic_DNA"/>
</dbReference>
<evidence type="ECO:0000256" key="5">
    <source>
        <dbReference type="ARBA" id="ARBA00022989"/>
    </source>
</evidence>
<dbReference type="PANTHER" id="PTHR33562:SF17">
    <property type="entry name" value="PROTEIN QUIVER"/>
    <property type="match status" value="1"/>
</dbReference>
<evidence type="ECO:0000313" key="12">
    <source>
        <dbReference type="Proteomes" id="UP000092444"/>
    </source>
</evidence>
<dbReference type="VEuPathDB" id="VectorBase:GMOY003588"/>
<name>A0A1B0FIG3_GLOMM</name>
<dbReference type="InterPro" id="IPR050975">
    <property type="entry name" value="Sleep_regulator"/>
</dbReference>
<evidence type="ECO:0000256" key="4">
    <source>
        <dbReference type="ARBA" id="ARBA00022729"/>
    </source>
</evidence>
<accession>A0A1B0FIG3</accession>
<keyword evidence="2" id="KW-0336">GPI-anchor</keyword>
<dbReference type="AlphaFoldDB" id="A0A1B0FIG3"/>
<dbReference type="GO" id="GO:0098552">
    <property type="term" value="C:side of membrane"/>
    <property type="evidence" value="ECO:0007669"/>
    <property type="project" value="UniProtKB-KW"/>
</dbReference>
<proteinExistence type="predicted"/>
<evidence type="ECO:0000256" key="9">
    <source>
        <dbReference type="SAM" id="Phobius"/>
    </source>
</evidence>
<keyword evidence="3 9" id="KW-0812">Transmembrane</keyword>
<reference evidence="11" key="1">
    <citation type="submission" date="2020-05" db="UniProtKB">
        <authorList>
            <consortium name="EnsemblMetazoa"/>
        </authorList>
    </citation>
    <scope>IDENTIFICATION</scope>
    <source>
        <strain evidence="11">Yale</strain>
    </source>
</reference>
<evidence type="ECO:0000256" key="7">
    <source>
        <dbReference type="ARBA" id="ARBA00023180"/>
    </source>
</evidence>
<feature type="signal peptide" evidence="10">
    <location>
        <begin position="1"/>
        <end position="24"/>
    </location>
</feature>
<keyword evidence="6 9" id="KW-0472">Membrane</keyword>
<dbReference type="InterPro" id="IPR045860">
    <property type="entry name" value="Snake_toxin-like_sf"/>
</dbReference>
<keyword evidence="12" id="KW-1185">Reference proteome</keyword>
<dbReference type="PANTHER" id="PTHR33562">
    <property type="entry name" value="ATILLA, ISOFORM B-RELATED-RELATED"/>
    <property type="match status" value="1"/>
</dbReference>
<feature type="transmembrane region" description="Helical" evidence="9">
    <location>
        <begin position="139"/>
        <end position="161"/>
    </location>
</feature>
<dbReference type="GO" id="GO:0030431">
    <property type="term" value="P:sleep"/>
    <property type="evidence" value="ECO:0007669"/>
    <property type="project" value="InterPro"/>
</dbReference>
<dbReference type="PhylomeDB" id="A0A1B0FIG3"/>
<protein>
    <submittedName>
        <fullName evidence="11">Uncharacterized protein</fullName>
    </submittedName>
</protein>
<evidence type="ECO:0000256" key="2">
    <source>
        <dbReference type="ARBA" id="ARBA00022622"/>
    </source>
</evidence>
<feature type="chain" id="PRO_5008407493" evidence="10">
    <location>
        <begin position="25"/>
        <end position="164"/>
    </location>
</feature>
<dbReference type="Proteomes" id="UP000092444">
    <property type="component" value="Unassembled WGS sequence"/>
</dbReference>
<keyword evidence="8" id="KW-0449">Lipoprotein</keyword>
<dbReference type="SUPFAM" id="SSF57302">
    <property type="entry name" value="Snake toxin-like"/>
    <property type="match status" value="1"/>
</dbReference>
<dbReference type="InterPro" id="IPR031424">
    <property type="entry name" value="QVR-like"/>
</dbReference>
<keyword evidence="4 10" id="KW-0732">Signal</keyword>
<evidence type="ECO:0000256" key="6">
    <source>
        <dbReference type="ARBA" id="ARBA00023136"/>
    </source>
</evidence>
<evidence type="ECO:0000256" key="1">
    <source>
        <dbReference type="ARBA" id="ARBA00004589"/>
    </source>
</evidence>
<dbReference type="Pfam" id="PF17064">
    <property type="entry name" value="QVR"/>
    <property type="match status" value="1"/>
</dbReference>
<dbReference type="GO" id="GO:0032222">
    <property type="term" value="P:regulation of synaptic transmission, cholinergic"/>
    <property type="evidence" value="ECO:0007669"/>
    <property type="project" value="InterPro"/>
</dbReference>
<keyword evidence="5 9" id="KW-1133">Transmembrane helix</keyword>